<feature type="signal peptide" evidence="1">
    <location>
        <begin position="1"/>
        <end position="17"/>
    </location>
</feature>
<proteinExistence type="predicted"/>
<feature type="chain" id="PRO_5028212877" evidence="1">
    <location>
        <begin position="18"/>
        <end position="100"/>
    </location>
</feature>
<dbReference type="AlphaFoldDB" id="A0A7C8Z8I6"/>
<evidence type="ECO:0000256" key="1">
    <source>
        <dbReference type="SAM" id="SignalP"/>
    </source>
</evidence>
<keyword evidence="1" id="KW-0732">Signal</keyword>
<reference evidence="2" key="1">
    <citation type="journal article" date="2013" name="J. Plant Res.">
        <title>Effect of fungi and light on seed germination of three Opuntia species from semiarid lands of central Mexico.</title>
        <authorList>
            <person name="Delgado-Sanchez P."/>
            <person name="Jimenez-Bremont J.F."/>
            <person name="Guerrero-Gonzalez Mde L."/>
            <person name="Flores J."/>
        </authorList>
    </citation>
    <scope>NUCLEOTIDE SEQUENCE</scope>
    <source>
        <tissue evidence="2">Cladode</tissue>
    </source>
</reference>
<sequence>MSLYLSLEIFILRICFARPKSLISNSFDSSFFNLLIFFKLDPRTTYPSDCFILGLLQLTMNFTSICSKCNFSAATKLKTCITIRVLLDCTLTYSTRLSYM</sequence>
<accession>A0A7C8Z8I6</accession>
<evidence type="ECO:0000313" key="2">
    <source>
        <dbReference type="EMBL" id="MBA4636110.1"/>
    </source>
</evidence>
<organism evidence="2">
    <name type="scientific">Opuntia streptacantha</name>
    <name type="common">Prickly pear cactus</name>
    <name type="synonym">Opuntia cardona</name>
    <dbReference type="NCBI Taxonomy" id="393608"/>
    <lineage>
        <taxon>Eukaryota</taxon>
        <taxon>Viridiplantae</taxon>
        <taxon>Streptophyta</taxon>
        <taxon>Embryophyta</taxon>
        <taxon>Tracheophyta</taxon>
        <taxon>Spermatophyta</taxon>
        <taxon>Magnoliopsida</taxon>
        <taxon>eudicotyledons</taxon>
        <taxon>Gunneridae</taxon>
        <taxon>Pentapetalae</taxon>
        <taxon>Caryophyllales</taxon>
        <taxon>Cactineae</taxon>
        <taxon>Cactaceae</taxon>
        <taxon>Opuntioideae</taxon>
        <taxon>Opuntia</taxon>
    </lineage>
</organism>
<name>A0A7C8Z8I6_OPUST</name>
<reference evidence="2" key="2">
    <citation type="submission" date="2020-07" db="EMBL/GenBank/DDBJ databases">
        <authorList>
            <person name="Vera ALvarez R."/>
            <person name="Arias-Moreno D.M."/>
            <person name="Jimenez-Jacinto V."/>
            <person name="Jimenez-Bremont J.F."/>
            <person name="Swaminathan K."/>
            <person name="Moose S.P."/>
            <person name="Guerrero-Gonzalez M.L."/>
            <person name="Marino-Ramirez L."/>
            <person name="Landsman D."/>
            <person name="Rodriguez-Kessler M."/>
            <person name="Delgado-Sanchez P."/>
        </authorList>
    </citation>
    <scope>NUCLEOTIDE SEQUENCE</scope>
    <source>
        <tissue evidence="2">Cladode</tissue>
    </source>
</reference>
<protein>
    <submittedName>
        <fullName evidence="2">Uncharacterized protein</fullName>
    </submittedName>
</protein>
<dbReference type="EMBL" id="GISG01098247">
    <property type="protein sequence ID" value="MBA4636110.1"/>
    <property type="molecule type" value="Transcribed_RNA"/>
</dbReference>